<dbReference type="SUPFAM" id="SSF52091">
    <property type="entry name" value="SpoIIaa-like"/>
    <property type="match status" value="1"/>
</dbReference>
<name>A0A511D380_9PSEU</name>
<dbReference type="STRING" id="1123024.GCA_000423625_04219"/>
<feature type="compositionally biased region" description="Basic residues" evidence="1">
    <location>
        <begin position="91"/>
        <end position="106"/>
    </location>
</feature>
<proteinExistence type="predicted"/>
<dbReference type="EMBL" id="BJVI01000033">
    <property type="protein sequence ID" value="GEL19242.1"/>
    <property type="molecule type" value="Genomic_DNA"/>
</dbReference>
<dbReference type="Gene3D" id="3.30.750.24">
    <property type="entry name" value="STAS domain"/>
    <property type="match status" value="1"/>
</dbReference>
<dbReference type="InterPro" id="IPR036513">
    <property type="entry name" value="STAS_dom_sf"/>
</dbReference>
<dbReference type="Pfam" id="PF13466">
    <property type="entry name" value="STAS_2"/>
    <property type="match status" value="1"/>
</dbReference>
<evidence type="ECO:0000256" key="1">
    <source>
        <dbReference type="SAM" id="MobiDB-lite"/>
    </source>
</evidence>
<evidence type="ECO:0000313" key="4">
    <source>
        <dbReference type="Proteomes" id="UP000321328"/>
    </source>
</evidence>
<gene>
    <name evidence="3" type="ORF">PA7_30790</name>
</gene>
<dbReference type="InterPro" id="IPR058548">
    <property type="entry name" value="MlaB-like_STAS"/>
</dbReference>
<feature type="domain" description="STAS" evidence="2">
    <location>
        <begin position="28"/>
        <end position="78"/>
    </location>
</feature>
<feature type="region of interest" description="Disordered" evidence="1">
    <location>
        <begin position="84"/>
        <end position="106"/>
    </location>
</feature>
<dbReference type="PROSITE" id="PS50801">
    <property type="entry name" value="STAS"/>
    <property type="match status" value="1"/>
</dbReference>
<accession>A0A511D380</accession>
<dbReference type="RefSeq" id="WP_028931527.1">
    <property type="nucleotide sequence ID" value="NZ_AUII01000028.1"/>
</dbReference>
<reference evidence="3 4" key="1">
    <citation type="submission" date="2019-07" db="EMBL/GenBank/DDBJ databases">
        <title>Whole genome shotgun sequence of Pseudonocardia asaccharolytica NBRC 16224.</title>
        <authorList>
            <person name="Hosoyama A."/>
            <person name="Uohara A."/>
            <person name="Ohji S."/>
            <person name="Ichikawa N."/>
        </authorList>
    </citation>
    <scope>NUCLEOTIDE SEQUENCE [LARGE SCALE GENOMIC DNA]</scope>
    <source>
        <strain evidence="3 4">NBRC 16224</strain>
    </source>
</reference>
<evidence type="ECO:0000313" key="3">
    <source>
        <dbReference type="EMBL" id="GEL19242.1"/>
    </source>
</evidence>
<dbReference type="Proteomes" id="UP000321328">
    <property type="component" value="Unassembled WGS sequence"/>
</dbReference>
<comment type="caution">
    <text evidence="3">The sequence shown here is derived from an EMBL/GenBank/DDBJ whole genome shotgun (WGS) entry which is preliminary data.</text>
</comment>
<dbReference type="AlphaFoldDB" id="A0A511D380"/>
<protein>
    <recommendedName>
        <fullName evidence="2">STAS domain-containing protein</fullName>
    </recommendedName>
</protein>
<organism evidence="3 4">
    <name type="scientific">Pseudonocardia asaccharolytica DSM 44247 = NBRC 16224</name>
    <dbReference type="NCBI Taxonomy" id="1123024"/>
    <lineage>
        <taxon>Bacteria</taxon>
        <taxon>Bacillati</taxon>
        <taxon>Actinomycetota</taxon>
        <taxon>Actinomycetes</taxon>
        <taxon>Pseudonocardiales</taxon>
        <taxon>Pseudonocardiaceae</taxon>
        <taxon>Pseudonocardia</taxon>
    </lineage>
</organism>
<evidence type="ECO:0000259" key="2">
    <source>
        <dbReference type="PROSITE" id="PS50801"/>
    </source>
</evidence>
<sequence>MGSIIVVTGPDPELCGRVRALVAADGVVVLDVRGLTEPDPATVDALLRLALAARRLDGRIRLRNVSVRLRDLLTGTGLGAVLDLEVQDRPSRRRPRPRRTGPGRRP</sequence>
<keyword evidence="4" id="KW-1185">Reference proteome</keyword>
<dbReference type="InterPro" id="IPR002645">
    <property type="entry name" value="STAS_dom"/>
</dbReference>